<keyword evidence="3" id="KW-0614">Plasmid</keyword>
<dbReference type="PRINTS" id="PR00111">
    <property type="entry name" value="ABHYDROLASE"/>
</dbReference>
<evidence type="ECO:0000313" key="3">
    <source>
        <dbReference type="EMBL" id="BDM74565.1"/>
    </source>
</evidence>
<name>A0ABN6RAD1_STRNI</name>
<dbReference type="PANTHER" id="PTHR43798:SF5">
    <property type="entry name" value="MONOACYLGLYCEROL LIPASE ABHD6"/>
    <property type="match status" value="1"/>
</dbReference>
<geneLocation type="plasmid" evidence="3 4">
    <name>SNP1</name>
</geneLocation>
<evidence type="ECO:0000259" key="2">
    <source>
        <dbReference type="Pfam" id="PF12697"/>
    </source>
</evidence>
<keyword evidence="3" id="KW-0378">Hydrolase</keyword>
<accession>A0ABN6RAD1</accession>
<dbReference type="GO" id="GO:0016787">
    <property type="term" value="F:hydrolase activity"/>
    <property type="evidence" value="ECO:0007669"/>
    <property type="project" value="UniProtKB-KW"/>
</dbReference>
<sequence length="301" mass="32365">MSKPCACTGGDSGLMTPSDRNPHASGDAGATEASILRLEHGDLYVCQDGPRDAPALLLLHGSATSSRSWDALVPLLTTSHRVIRVDLPGHGRSPEPVGRGYETSEQARRLGAALDRLCVEHVVVVGHSSGGYAATALAERRPDLVTALVLINTGPKMDAFIAPESFAIDPAQWPPTDERIRQFASTGFRAGYQVPQELVDELRGMTFHAVTTAMQASIAYLKQQTLPDRLRALGKPLQVIFGDQDRRWRPSSAADYREVPGAKIELLPGAGHTPILEEPLRTAALVLAFTEIHTTRAAKAT</sequence>
<keyword evidence="4" id="KW-1185">Reference proteome</keyword>
<proteinExistence type="predicted"/>
<feature type="region of interest" description="Disordered" evidence="1">
    <location>
        <begin position="1"/>
        <end position="28"/>
    </location>
</feature>
<gene>
    <name evidence="3" type="ORF">HEK616_80520</name>
</gene>
<reference evidence="3" key="1">
    <citation type="submission" date="2022-06" db="EMBL/GenBank/DDBJ databases">
        <title>Complete genome sequence of Streptomyces nigrescens HEK616.</title>
        <authorList>
            <person name="Asamizu S."/>
            <person name="Onaka H."/>
        </authorList>
    </citation>
    <scope>NUCLEOTIDE SEQUENCE</scope>
    <source>
        <strain evidence="3">HEK616</strain>
        <plasmid evidence="3">SNP1</plasmid>
    </source>
</reference>
<dbReference type="EMBL" id="AP026074">
    <property type="protein sequence ID" value="BDM74565.1"/>
    <property type="molecule type" value="Genomic_DNA"/>
</dbReference>
<dbReference type="InterPro" id="IPR000073">
    <property type="entry name" value="AB_hydrolase_1"/>
</dbReference>
<dbReference type="PANTHER" id="PTHR43798">
    <property type="entry name" value="MONOACYLGLYCEROL LIPASE"/>
    <property type="match status" value="1"/>
</dbReference>
<evidence type="ECO:0000256" key="1">
    <source>
        <dbReference type="SAM" id="MobiDB-lite"/>
    </source>
</evidence>
<dbReference type="Pfam" id="PF12697">
    <property type="entry name" value="Abhydrolase_6"/>
    <property type="match status" value="1"/>
</dbReference>
<dbReference type="Proteomes" id="UP001059597">
    <property type="component" value="Plasmid SNP1"/>
</dbReference>
<dbReference type="Gene3D" id="3.40.50.1820">
    <property type="entry name" value="alpha/beta hydrolase"/>
    <property type="match status" value="1"/>
</dbReference>
<evidence type="ECO:0000313" key="4">
    <source>
        <dbReference type="Proteomes" id="UP001059597"/>
    </source>
</evidence>
<dbReference type="InterPro" id="IPR050266">
    <property type="entry name" value="AB_hydrolase_sf"/>
</dbReference>
<dbReference type="InterPro" id="IPR029058">
    <property type="entry name" value="AB_hydrolase_fold"/>
</dbReference>
<organism evidence="3 4">
    <name type="scientific">Streptomyces nigrescens</name>
    <dbReference type="NCBI Taxonomy" id="1920"/>
    <lineage>
        <taxon>Bacteria</taxon>
        <taxon>Bacillati</taxon>
        <taxon>Actinomycetota</taxon>
        <taxon>Actinomycetes</taxon>
        <taxon>Kitasatosporales</taxon>
        <taxon>Streptomycetaceae</taxon>
        <taxon>Streptomyces</taxon>
    </lineage>
</organism>
<dbReference type="SUPFAM" id="SSF53474">
    <property type="entry name" value="alpha/beta-Hydrolases"/>
    <property type="match status" value="1"/>
</dbReference>
<protein>
    <submittedName>
        <fullName evidence="3">Alpha/beta hydrolase</fullName>
    </submittedName>
</protein>
<feature type="domain" description="AB hydrolase-1" evidence="2">
    <location>
        <begin position="56"/>
        <end position="284"/>
    </location>
</feature>